<dbReference type="InterPro" id="IPR035906">
    <property type="entry name" value="MetI-like_sf"/>
</dbReference>
<feature type="transmembrane region" description="Helical" evidence="7">
    <location>
        <begin position="99"/>
        <end position="122"/>
    </location>
</feature>
<dbReference type="AlphaFoldDB" id="A0A0G2YN87"/>
<evidence type="ECO:0000259" key="8">
    <source>
        <dbReference type="PROSITE" id="PS50928"/>
    </source>
</evidence>
<feature type="domain" description="ABC transmembrane type-1" evidence="8">
    <location>
        <begin position="95"/>
        <end position="304"/>
    </location>
</feature>
<dbReference type="PROSITE" id="PS50928">
    <property type="entry name" value="ABC_TM1"/>
    <property type="match status" value="1"/>
</dbReference>
<feature type="transmembrane region" description="Helical" evidence="7">
    <location>
        <begin position="177"/>
        <end position="197"/>
    </location>
</feature>
<reference evidence="9" key="1">
    <citation type="journal article" date="2015" name="Front. Microbiol.">
        <title>Identification of novel esterase-active enzymes from hot environments by use of the host bacterium Thermus thermophilus.</title>
        <authorList>
            <person name="Leis B."/>
            <person name="Angelov A."/>
            <person name="Mientus M."/>
            <person name="Li H."/>
            <person name="Pham V.T."/>
            <person name="Lauinger B."/>
            <person name="Bongen P."/>
            <person name="Pietruszka J."/>
            <person name="Goncalves L.G."/>
            <person name="Santos H."/>
            <person name="Liebl W."/>
        </authorList>
    </citation>
    <scope>NUCLEOTIDE SEQUENCE</scope>
</reference>
<protein>
    <submittedName>
        <fullName evidence="9">Dipeptide transport system permease protein</fullName>
    </submittedName>
</protein>
<evidence type="ECO:0000256" key="6">
    <source>
        <dbReference type="ARBA" id="ARBA00023136"/>
    </source>
</evidence>
<dbReference type="InterPro" id="IPR000515">
    <property type="entry name" value="MetI-like"/>
</dbReference>
<keyword evidence="5 7" id="KW-1133">Transmembrane helix</keyword>
<dbReference type="Gene3D" id="1.10.3720.10">
    <property type="entry name" value="MetI-like"/>
    <property type="match status" value="1"/>
</dbReference>
<dbReference type="CDD" id="cd06261">
    <property type="entry name" value="TM_PBP2"/>
    <property type="match status" value="1"/>
</dbReference>
<feature type="transmembrane region" description="Helical" evidence="7">
    <location>
        <begin position="9"/>
        <end position="29"/>
    </location>
</feature>
<keyword evidence="6 7" id="KW-0472">Membrane</keyword>
<evidence type="ECO:0000256" key="3">
    <source>
        <dbReference type="ARBA" id="ARBA00022475"/>
    </source>
</evidence>
<dbReference type="GO" id="GO:0055085">
    <property type="term" value="P:transmembrane transport"/>
    <property type="evidence" value="ECO:0007669"/>
    <property type="project" value="InterPro"/>
</dbReference>
<dbReference type="Pfam" id="PF19300">
    <property type="entry name" value="BPD_transp_1_N"/>
    <property type="match status" value="1"/>
</dbReference>
<evidence type="ECO:0000256" key="2">
    <source>
        <dbReference type="ARBA" id="ARBA00022448"/>
    </source>
</evidence>
<evidence type="ECO:0000256" key="5">
    <source>
        <dbReference type="ARBA" id="ARBA00022989"/>
    </source>
</evidence>
<dbReference type="EMBL" id="KP892657">
    <property type="protein sequence ID" value="AKI85298.1"/>
    <property type="molecule type" value="Genomic_DNA"/>
</dbReference>
<feature type="transmembrane region" description="Helical" evidence="7">
    <location>
        <begin position="281"/>
        <end position="307"/>
    </location>
</feature>
<keyword evidence="2" id="KW-0813">Transport</keyword>
<keyword evidence="4 7" id="KW-0812">Transmembrane</keyword>
<dbReference type="PANTHER" id="PTHR43163:SF6">
    <property type="entry name" value="DIPEPTIDE TRANSPORT SYSTEM PERMEASE PROTEIN DPPB-RELATED"/>
    <property type="match status" value="1"/>
</dbReference>
<feature type="transmembrane region" description="Helical" evidence="7">
    <location>
        <begin position="235"/>
        <end position="261"/>
    </location>
</feature>
<dbReference type="SUPFAM" id="SSF161098">
    <property type="entry name" value="MetI-like"/>
    <property type="match status" value="1"/>
</dbReference>
<dbReference type="PANTHER" id="PTHR43163">
    <property type="entry name" value="DIPEPTIDE TRANSPORT SYSTEM PERMEASE PROTEIN DPPB-RELATED"/>
    <property type="match status" value="1"/>
</dbReference>
<name>A0A0G2YN87_9ZZZZ</name>
<dbReference type="InterPro" id="IPR045621">
    <property type="entry name" value="BPD_transp_1_N"/>
</dbReference>
<proteinExistence type="predicted"/>
<keyword evidence="3" id="KW-1003">Cell membrane</keyword>
<accession>A0A0G2YN87</accession>
<dbReference type="GO" id="GO:0005886">
    <property type="term" value="C:plasma membrane"/>
    <property type="evidence" value="ECO:0007669"/>
    <property type="project" value="UniProtKB-SubCell"/>
</dbReference>
<organism evidence="9">
    <name type="scientific">uncultured organism</name>
    <dbReference type="NCBI Taxonomy" id="155900"/>
    <lineage>
        <taxon>unclassified sequences</taxon>
        <taxon>environmental samples</taxon>
    </lineage>
</organism>
<sequence length="314" mass="34321">MTAYIVRRLLLMIPVLLLVAVTIFFLLHMSPGDPVAVLLGPDATTEQVEQVREALGLNEPLPLQLLHWFQGLLRGDLGTSIFLNKPVTEAILERAEPTILLTIGASLVAILIGVPLGVLSAVRRGSLIDTGSMLVAMLGISMPTFWIGLNLILIFAVTLRWLPAQGYQSISEAGVATLKYLLLPSITLGAAQAALLARMTRSMMLEVLSEDYIRTARAKGVLERRVVFRHALHNAFIPLVTVIGLTFAVLMGGAVITEQVFNIPGVGRLLVQAVLRRDFPLVQGIVLTIAFLYVVINLLVDVLYVFLDPRIRYS</sequence>
<dbReference type="Pfam" id="PF00528">
    <property type="entry name" value="BPD_transp_1"/>
    <property type="match status" value="1"/>
</dbReference>
<evidence type="ECO:0000256" key="4">
    <source>
        <dbReference type="ARBA" id="ARBA00022692"/>
    </source>
</evidence>
<feature type="transmembrane region" description="Helical" evidence="7">
    <location>
        <begin position="134"/>
        <end position="157"/>
    </location>
</feature>
<evidence type="ECO:0000256" key="7">
    <source>
        <dbReference type="SAM" id="Phobius"/>
    </source>
</evidence>
<evidence type="ECO:0000256" key="1">
    <source>
        <dbReference type="ARBA" id="ARBA00004651"/>
    </source>
</evidence>
<evidence type="ECO:0000313" key="9">
    <source>
        <dbReference type="EMBL" id="AKI85298.1"/>
    </source>
</evidence>
<comment type="subcellular location">
    <subcellularLocation>
        <location evidence="1">Cell membrane</location>
        <topology evidence="1">Multi-pass membrane protein</topology>
    </subcellularLocation>
</comment>